<dbReference type="NCBIfam" id="TIGR00778">
    <property type="entry name" value="ahpD_dom"/>
    <property type="match status" value="1"/>
</dbReference>
<dbReference type="SUPFAM" id="SSF69118">
    <property type="entry name" value="AhpD-like"/>
    <property type="match status" value="1"/>
</dbReference>
<protein>
    <submittedName>
        <fullName evidence="2">Alkylhydroperoxidase</fullName>
    </submittedName>
</protein>
<dbReference type="RefSeq" id="WP_069583498.1">
    <property type="nucleotide sequence ID" value="NZ_LMVM01000001.1"/>
</dbReference>
<organism evidence="2 3">
    <name type="scientific">Methanobacterium bryantii</name>
    <dbReference type="NCBI Taxonomy" id="2161"/>
    <lineage>
        <taxon>Archaea</taxon>
        <taxon>Methanobacteriati</taxon>
        <taxon>Methanobacteriota</taxon>
        <taxon>Methanomada group</taxon>
        <taxon>Methanobacteria</taxon>
        <taxon>Methanobacteriales</taxon>
        <taxon>Methanobacteriaceae</taxon>
        <taxon>Methanobacterium</taxon>
    </lineage>
</organism>
<comment type="caution">
    <text evidence="2">The sequence shown here is derived from an EMBL/GenBank/DDBJ whole genome shotgun (WGS) entry which is preliminary data.</text>
</comment>
<dbReference type="GO" id="GO:0051920">
    <property type="term" value="F:peroxiredoxin activity"/>
    <property type="evidence" value="ECO:0007669"/>
    <property type="project" value="InterPro"/>
</dbReference>
<sequence length="100" mass="10710">MAEQKPRPYRFTEAISEDLSTAFNNLASEIMKEGALSPKEKSLIALACAVAVKCEQCVKAHKKQALMAGASKEEMLEAAAVAGQVRLGSGFTFASFLLDD</sequence>
<proteinExistence type="predicted"/>
<reference evidence="2 3" key="1">
    <citation type="journal article" date="2017" name="BMC Genomics">
        <title>Genomic analysis of methanogenic archaea reveals a shift towards energy conservation.</title>
        <authorList>
            <person name="Gilmore S.P."/>
            <person name="Henske J.K."/>
            <person name="Sexton J.A."/>
            <person name="Solomon K.V."/>
            <person name="Seppala S."/>
            <person name="Yoo J.I."/>
            <person name="Huyett L.M."/>
            <person name="Pressman A."/>
            <person name="Cogan J.Z."/>
            <person name="Kivenson V."/>
            <person name="Peng X."/>
            <person name="Tan Y."/>
            <person name="Valentine D.L."/>
            <person name="O'Malley M.A."/>
        </authorList>
    </citation>
    <scope>NUCLEOTIDE SEQUENCE [LARGE SCALE GENOMIC DNA]</scope>
    <source>
        <strain evidence="2 3">M.o.H.</strain>
    </source>
</reference>
<gene>
    <name evidence="2" type="ORF">ASJ80_14525</name>
</gene>
<evidence type="ECO:0000313" key="3">
    <source>
        <dbReference type="Proteomes" id="UP000217784"/>
    </source>
</evidence>
<keyword evidence="2" id="KW-0575">Peroxidase</keyword>
<keyword evidence="2" id="KW-0560">Oxidoreductase</keyword>
<dbReference type="Proteomes" id="UP000217784">
    <property type="component" value="Unassembled WGS sequence"/>
</dbReference>
<dbReference type="EMBL" id="LMVM01000001">
    <property type="protein sequence ID" value="PAV06050.1"/>
    <property type="molecule type" value="Genomic_DNA"/>
</dbReference>
<dbReference type="AlphaFoldDB" id="A0A2A2H9U5"/>
<dbReference type="Gene3D" id="1.20.1290.10">
    <property type="entry name" value="AhpD-like"/>
    <property type="match status" value="1"/>
</dbReference>
<dbReference type="PANTHER" id="PTHR33930">
    <property type="entry name" value="ALKYL HYDROPEROXIDE REDUCTASE AHPD"/>
    <property type="match status" value="1"/>
</dbReference>
<dbReference type="Pfam" id="PF02627">
    <property type="entry name" value="CMD"/>
    <property type="match status" value="1"/>
</dbReference>
<feature type="domain" description="Carboxymuconolactone decarboxylase-like" evidence="1">
    <location>
        <begin position="18"/>
        <end position="89"/>
    </location>
</feature>
<dbReference type="PANTHER" id="PTHR33930:SF2">
    <property type="entry name" value="BLR3452 PROTEIN"/>
    <property type="match status" value="1"/>
</dbReference>
<dbReference type="InterPro" id="IPR003779">
    <property type="entry name" value="CMD-like"/>
</dbReference>
<keyword evidence="3" id="KW-1185">Reference proteome</keyword>
<evidence type="ECO:0000313" key="2">
    <source>
        <dbReference type="EMBL" id="PAV06050.1"/>
    </source>
</evidence>
<dbReference type="InterPro" id="IPR004675">
    <property type="entry name" value="AhpD_core"/>
</dbReference>
<evidence type="ECO:0000259" key="1">
    <source>
        <dbReference type="Pfam" id="PF02627"/>
    </source>
</evidence>
<dbReference type="OrthoDB" id="111898at2157"/>
<name>A0A2A2H9U5_METBR</name>
<dbReference type="InterPro" id="IPR029032">
    <property type="entry name" value="AhpD-like"/>
</dbReference>
<accession>A0A2A2H9U5</accession>